<dbReference type="Gene3D" id="2.40.30.30">
    <property type="entry name" value="Riboflavin kinase-like"/>
    <property type="match status" value="1"/>
</dbReference>
<dbReference type="CDD" id="cd00383">
    <property type="entry name" value="trans_reg_C"/>
    <property type="match status" value="1"/>
</dbReference>
<dbReference type="Proteomes" id="UP000429811">
    <property type="component" value="Unassembled WGS sequence"/>
</dbReference>
<dbReference type="Pfam" id="PF01687">
    <property type="entry name" value="Flavokinase"/>
    <property type="match status" value="1"/>
</dbReference>
<dbReference type="AlphaFoldDB" id="A0A6I2RJ69"/>
<gene>
    <name evidence="9" type="ORF">GKE90_00180</name>
</gene>
<dbReference type="InterPro" id="IPR016032">
    <property type="entry name" value="Sig_transdc_resp-reg_C-effctor"/>
</dbReference>
<dbReference type="GO" id="GO:0003677">
    <property type="term" value="F:DNA binding"/>
    <property type="evidence" value="ECO:0007669"/>
    <property type="project" value="UniProtKB-UniRule"/>
</dbReference>
<dbReference type="GO" id="GO:0005524">
    <property type="term" value="F:ATP binding"/>
    <property type="evidence" value="ECO:0007669"/>
    <property type="project" value="UniProtKB-KW"/>
</dbReference>
<dbReference type="SMART" id="SM00862">
    <property type="entry name" value="Trans_reg_C"/>
    <property type="match status" value="1"/>
</dbReference>
<keyword evidence="6" id="KW-0067">ATP-binding</keyword>
<dbReference type="EC" id="2.7.1.26" evidence="1"/>
<dbReference type="InterPro" id="IPR036388">
    <property type="entry name" value="WH-like_DNA-bd_sf"/>
</dbReference>
<dbReference type="PROSITE" id="PS51755">
    <property type="entry name" value="OMPR_PHOB"/>
    <property type="match status" value="1"/>
</dbReference>
<dbReference type="GeneID" id="63973674"/>
<accession>A0A6I2RJ69</accession>
<dbReference type="Gene3D" id="1.10.10.10">
    <property type="entry name" value="Winged helix-like DNA-binding domain superfamily/Winged helix DNA-binding domain"/>
    <property type="match status" value="1"/>
</dbReference>
<dbReference type="InterPro" id="IPR015865">
    <property type="entry name" value="Riboflavin_kinase_bac/euk"/>
</dbReference>
<evidence type="ECO:0000313" key="10">
    <source>
        <dbReference type="Proteomes" id="UP000429811"/>
    </source>
</evidence>
<keyword evidence="7" id="KW-0238">DNA-binding</keyword>
<evidence type="ECO:0000256" key="7">
    <source>
        <dbReference type="ARBA" id="ARBA00023125"/>
    </source>
</evidence>
<dbReference type="InterPro" id="IPR023465">
    <property type="entry name" value="Riboflavin_kinase_dom_sf"/>
</dbReference>
<organism evidence="9 10">
    <name type="scientific">Flavonifractor plautii</name>
    <name type="common">Fusobacterium plautii</name>
    <dbReference type="NCBI Taxonomy" id="292800"/>
    <lineage>
        <taxon>Bacteria</taxon>
        <taxon>Bacillati</taxon>
        <taxon>Bacillota</taxon>
        <taxon>Clostridia</taxon>
        <taxon>Eubacteriales</taxon>
        <taxon>Oscillospiraceae</taxon>
        <taxon>Flavonifractor</taxon>
    </lineage>
</organism>
<keyword evidence="4" id="KW-0808">Transferase</keyword>
<sequence>MDKANGDAPFIPLYGTAVPGAGLGRLAGLPAAGLRLHRGQAAPEPGVYAAEILLGGRRLCGLAHIAPGGGAPSIELLFFHGGEAPCGEAVELRLRQRLRRCQPFDNLPLLSAQLRLDCLSAQSFWGISPGSPRLSMEPAGRRAVVGMQAIPLSEKEFGVLYLLYTHPDVPITKEQIYEAVWCAPSNHCLHAVENTVFQIRRRLRPHAGGHDFIRTVAGLGYQFNPG</sequence>
<dbReference type="SUPFAM" id="SSF46894">
    <property type="entry name" value="C-terminal effector domain of the bipartite response regulators"/>
    <property type="match status" value="1"/>
</dbReference>
<dbReference type="SMART" id="SM00904">
    <property type="entry name" value="Flavokinase"/>
    <property type="match status" value="1"/>
</dbReference>
<dbReference type="GO" id="GO:0009231">
    <property type="term" value="P:riboflavin biosynthetic process"/>
    <property type="evidence" value="ECO:0007669"/>
    <property type="project" value="InterPro"/>
</dbReference>
<dbReference type="GO" id="GO:0000160">
    <property type="term" value="P:phosphorelay signal transduction system"/>
    <property type="evidence" value="ECO:0007669"/>
    <property type="project" value="InterPro"/>
</dbReference>
<keyword evidence="5" id="KW-0547">Nucleotide-binding</keyword>
<proteinExistence type="predicted"/>
<evidence type="ECO:0000313" key="9">
    <source>
        <dbReference type="EMBL" id="MSB47129.1"/>
    </source>
</evidence>
<dbReference type="RefSeq" id="WP_007491684.1">
    <property type="nucleotide sequence ID" value="NZ_BAABZG010000001.1"/>
</dbReference>
<evidence type="ECO:0000256" key="4">
    <source>
        <dbReference type="ARBA" id="ARBA00022679"/>
    </source>
</evidence>
<name>A0A6I2RJ69_FLAPL</name>
<evidence type="ECO:0000256" key="6">
    <source>
        <dbReference type="ARBA" id="ARBA00022840"/>
    </source>
</evidence>
<evidence type="ECO:0000256" key="2">
    <source>
        <dbReference type="ARBA" id="ARBA00022630"/>
    </source>
</evidence>
<dbReference type="Pfam" id="PF00486">
    <property type="entry name" value="Trans_reg_C"/>
    <property type="match status" value="1"/>
</dbReference>
<keyword evidence="3" id="KW-0288">FMN</keyword>
<dbReference type="SUPFAM" id="SSF82114">
    <property type="entry name" value="Riboflavin kinase-like"/>
    <property type="match status" value="1"/>
</dbReference>
<keyword evidence="2" id="KW-0285">Flavoprotein</keyword>
<evidence type="ECO:0000256" key="5">
    <source>
        <dbReference type="ARBA" id="ARBA00022741"/>
    </source>
</evidence>
<protein>
    <recommendedName>
        <fullName evidence="1">riboflavin kinase</fullName>
        <ecNumber evidence="1">2.7.1.26</ecNumber>
    </recommendedName>
</protein>
<evidence type="ECO:0000256" key="3">
    <source>
        <dbReference type="ARBA" id="ARBA00022643"/>
    </source>
</evidence>
<evidence type="ECO:0000256" key="1">
    <source>
        <dbReference type="ARBA" id="ARBA00012105"/>
    </source>
</evidence>
<dbReference type="EMBL" id="WKPO01000001">
    <property type="protein sequence ID" value="MSB47129.1"/>
    <property type="molecule type" value="Genomic_DNA"/>
</dbReference>
<dbReference type="GO" id="GO:0006355">
    <property type="term" value="P:regulation of DNA-templated transcription"/>
    <property type="evidence" value="ECO:0007669"/>
    <property type="project" value="InterPro"/>
</dbReference>
<evidence type="ECO:0000256" key="8">
    <source>
        <dbReference type="ARBA" id="ARBA00047880"/>
    </source>
</evidence>
<comment type="catalytic activity">
    <reaction evidence="8">
        <text>riboflavin + ATP = FMN + ADP + H(+)</text>
        <dbReference type="Rhea" id="RHEA:14357"/>
        <dbReference type="ChEBI" id="CHEBI:15378"/>
        <dbReference type="ChEBI" id="CHEBI:30616"/>
        <dbReference type="ChEBI" id="CHEBI:57986"/>
        <dbReference type="ChEBI" id="CHEBI:58210"/>
        <dbReference type="ChEBI" id="CHEBI:456216"/>
        <dbReference type="EC" id="2.7.1.26"/>
    </reaction>
</comment>
<comment type="caution">
    <text evidence="9">The sequence shown here is derived from an EMBL/GenBank/DDBJ whole genome shotgun (WGS) entry which is preliminary data.</text>
</comment>
<dbReference type="InterPro" id="IPR001867">
    <property type="entry name" value="OmpR/PhoB-type_DNA-bd"/>
</dbReference>
<dbReference type="GO" id="GO:0008531">
    <property type="term" value="F:riboflavin kinase activity"/>
    <property type="evidence" value="ECO:0007669"/>
    <property type="project" value="UniProtKB-EC"/>
</dbReference>
<reference evidence="9 10" key="1">
    <citation type="journal article" date="2019" name="Nat. Med.">
        <title>A library of human gut bacterial isolates paired with longitudinal multiomics data enables mechanistic microbiome research.</title>
        <authorList>
            <person name="Poyet M."/>
            <person name="Groussin M."/>
            <person name="Gibbons S.M."/>
            <person name="Avila-Pacheco J."/>
            <person name="Jiang X."/>
            <person name="Kearney S.M."/>
            <person name="Perrotta A.R."/>
            <person name="Berdy B."/>
            <person name="Zhao S."/>
            <person name="Lieberman T.D."/>
            <person name="Swanson P.K."/>
            <person name="Smith M."/>
            <person name="Roesemann S."/>
            <person name="Alexander J.E."/>
            <person name="Rich S.A."/>
            <person name="Livny J."/>
            <person name="Vlamakis H."/>
            <person name="Clish C."/>
            <person name="Bullock K."/>
            <person name="Deik A."/>
            <person name="Scott J."/>
            <person name="Pierce K.A."/>
            <person name="Xavier R.J."/>
            <person name="Alm E.J."/>
        </authorList>
    </citation>
    <scope>NUCLEOTIDE SEQUENCE [LARGE SCALE GENOMIC DNA]</scope>
    <source>
        <strain evidence="9 10">BIOML-A5</strain>
    </source>
</reference>